<evidence type="ECO:0000256" key="5">
    <source>
        <dbReference type="ARBA" id="ARBA00079398"/>
    </source>
</evidence>
<keyword evidence="7" id="KW-0732">Signal</keyword>
<comment type="caution">
    <text evidence="9">The sequence shown here is derived from an EMBL/GenBank/DDBJ whole genome shotgun (WGS) entry which is preliminary data.</text>
</comment>
<accession>A0ABD3MI66</accession>
<dbReference type="HAMAP" id="MF_00580">
    <property type="entry name" value="CH10"/>
    <property type="match status" value="1"/>
</dbReference>
<dbReference type="FunFam" id="2.30.33.40:FF:000001">
    <property type="entry name" value="10 kDa chaperonin"/>
    <property type="match status" value="2"/>
</dbReference>
<evidence type="ECO:0000256" key="3">
    <source>
        <dbReference type="ARBA" id="ARBA00031971"/>
    </source>
</evidence>
<evidence type="ECO:0000256" key="6">
    <source>
        <dbReference type="RuleBase" id="RU003479"/>
    </source>
</evidence>
<dbReference type="SMART" id="SM00883">
    <property type="entry name" value="Cpn10"/>
    <property type="match status" value="2"/>
</dbReference>
<feature type="chain" id="PRO_5044724927" description="20 kDa chaperonin, chloroplastic" evidence="7">
    <location>
        <begin position="22"/>
        <end position="243"/>
    </location>
</feature>
<reference evidence="9 10" key="1">
    <citation type="submission" date="2024-10" db="EMBL/GenBank/DDBJ databases">
        <title>Updated reference genomes for cyclostephanoid diatoms.</title>
        <authorList>
            <person name="Roberts W.R."/>
            <person name="Alverson A.J."/>
        </authorList>
    </citation>
    <scope>NUCLEOTIDE SEQUENCE [LARGE SCALE GENOMIC DNA]</scope>
    <source>
        <strain evidence="9 10">AJA232-27</strain>
    </source>
</reference>
<dbReference type="PANTHER" id="PTHR10772:SF63">
    <property type="entry name" value="20 KDA CHAPERONIN, CHLOROPLASTIC"/>
    <property type="match status" value="1"/>
</dbReference>
<dbReference type="InterPro" id="IPR011032">
    <property type="entry name" value="GroES-like_sf"/>
</dbReference>
<dbReference type="SUPFAM" id="SSF50129">
    <property type="entry name" value="GroES-like"/>
    <property type="match status" value="2"/>
</dbReference>
<gene>
    <name evidence="8" type="ORF">ACHAWU_006106</name>
    <name evidence="9" type="ORF">ACHAWU_006961</name>
</gene>
<dbReference type="AlphaFoldDB" id="A0ABD3MI66"/>
<evidence type="ECO:0000313" key="10">
    <source>
        <dbReference type="Proteomes" id="UP001530293"/>
    </source>
</evidence>
<feature type="signal peptide" evidence="7">
    <location>
        <begin position="1"/>
        <end position="21"/>
    </location>
</feature>
<dbReference type="Pfam" id="PF00166">
    <property type="entry name" value="Cpn10"/>
    <property type="match status" value="2"/>
</dbReference>
<protein>
    <recommendedName>
        <fullName evidence="4">20 kDa chaperonin, chloroplastic</fullName>
    </recommendedName>
    <alternativeName>
        <fullName evidence="3">Chaperonin 10</fullName>
    </alternativeName>
    <alternativeName>
        <fullName evidence="5">Protein Cpn21</fullName>
    </alternativeName>
</protein>
<sequence length="243" mass="25494">MAKLISIVAAAIAVSTPGCHAFVAPGSVRATDVRLGAKLEGREIEGALTPTNNFVLVKVADIQDQTEGGIILTGSAKIKKTEGTVISVGPGKTHQESGLLFPMPVVPGEGVVYGKYDGTEVEYEGSKHTLIRDDDILVKYTGDKLTLDTAEVVSDNVLVKVEENKDEMASGLLIAATTKKGGKPSTGEVVKVGPGRMASNGAIMTVDINVGDMVKFRDFAGNEVDIEGGEYAVVKMTDILAKF</sequence>
<keyword evidence="2 6" id="KW-0143">Chaperone</keyword>
<dbReference type="InterPro" id="IPR037124">
    <property type="entry name" value="Chaperonin_GroES_sf"/>
</dbReference>
<dbReference type="Gene3D" id="2.30.33.40">
    <property type="entry name" value="GroES chaperonin"/>
    <property type="match status" value="2"/>
</dbReference>
<dbReference type="EMBL" id="JALLBG020000115">
    <property type="protein sequence ID" value="KAL3763765.1"/>
    <property type="molecule type" value="Genomic_DNA"/>
</dbReference>
<comment type="similarity">
    <text evidence="1 6">Belongs to the GroES chaperonin family.</text>
</comment>
<dbReference type="CDD" id="cd00320">
    <property type="entry name" value="cpn10"/>
    <property type="match status" value="2"/>
</dbReference>
<organism evidence="9 10">
    <name type="scientific">Discostella pseudostelligera</name>
    <dbReference type="NCBI Taxonomy" id="259834"/>
    <lineage>
        <taxon>Eukaryota</taxon>
        <taxon>Sar</taxon>
        <taxon>Stramenopiles</taxon>
        <taxon>Ochrophyta</taxon>
        <taxon>Bacillariophyta</taxon>
        <taxon>Coscinodiscophyceae</taxon>
        <taxon>Thalassiosirophycidae</taxon>
        <taxon>Stephanodiscales</taxon>
        <taxon>Stephanodiscaceae</taxon>
        <taxon>Discostella</taxon>
    </lineage>
</organism>
<dbReference type="PANTHER" id="PTHR10772">
    <property type="entry name" value="10 KDA HEAT SHOCK PROTEIN"/>
    <property type="match status" value="1"/>
</dbReference>
<evidence type="ECO:0000313" key="8">
    <source>
        <dbReference type="EMBL" id="KAL3759322.1"/>
    </source>
</evidence>
<dbReference type="PRINTS" id="PR00297">
    <property type="entry name" value="CHAPERONIN10"/>
</dbReference>
<dbReference type="EMBL" id="JALLBG020000203">
    <property type="protein sequence ID" value="KAL3759322.1"/>
    <property type="molecule type" value="Genomic_DNA"/>
</dbReference>
<keyword evidence="10" id="KW-1185">Reference proteome</keyword>
<evidence type="ECO:0000256" key="2">
    <source>
        <dbReference type="ARBA" id="ARBA00023186"/>
    </source>
</evidence>
<dbReference type="Proteomes" id="UP001530293">
    <property type="component" value="Unassembled WGS sequence"/>
</dbReference>
<proteinExistence type="inferred from homology"/>
<evidence type="ECO:0000256" key="4">
    <source>
        <dbReference type="ARBA" id="ARBA00073031"/>
    </source>
</evidence>
<evidence type="ECO:0000256" key="7">
    <source>
        <dbReference type="SAM" id="SignalP"/>
    </source>
</evidence>
<dbReference type="InterPro" id="IPR020818">
    <property type="entry name" value="Chaperonin_GroES"/>
</dbReference>
<evidence type="ECO:0000313" key="9">
    <source>
        <dbReference type="EMBL" id="KAL3763765.1"/>
    </source>
</evidence>
<evidence type="ECO:0000256" key="1">
    <source>
        <dbReference type="ARBA" id="ARBA00006975"/>
    </source>
</evidence>
<name>A0ABD3MI66_9STRA</name>